<feature type="domain" description="Secretion system C-terminal sorting" evidence="2">
    <location>
        <begin position="401"/>
        <end position="476"/>
    </location>
</feature>
<feature type="chain" id="PRO_5016826533" description="Secretion system C-terminal sorting domain-containing protein" evidence="1">
    <location>
        <begin position="20"/>
        <end position="477"/>
    </location>
</feature>
<dbReference type="NCBIfam" id="TIGR04183">
    <property type="entry name" value="Por_Secre_tail"/>
    <property type="match status" value="1"/>
</dbReference>
<keyword evidence="1" id="KW-0732">Signal</keyword>
<comment type="caution">
    <text evidence="3">The sequence shown here is derived from an EMBL/GenBank/DDBJ whole genome shotgun (WGS) entry which is preliminary data.</text>
</comment>
<dbReference type="OrthoDB" id="863479at2"/>
<dbReference type="Pfam" id="PF18962">
    <property type="entry name" value="Por_Secre_tail"/>
    <property type="match status" value="1"/>
</dbReference>
<evidence type="ECO:0000259" key="2">
    <source>
        <dbReference type="Pfam" id="PF18962"/>
    </source>
</evidence>
<evidence type="ECO:0000313" key="3">
    <source>
        <dbReference type="EMBL" id="RCH55895.1"/>
    </source>
</evidence>
<proteinExistence type="predicted"/>
<keyword evidence="4" id="KW-1185">Reference proteome</keyword>
<protein>
    <recommendedName>
        <fullName evidence="2">Secretion system C-terminal sorting domain-containing protein</fullName>
    </recommendedName>
</protein>
<organism evidence="3 4">
    <name type="scientific">Mucilaginibacter hurinus</name>
    <dbReference type="NCBI Taxonomy" id="2201324"/>
    <lineage>
        <taxon>Bacteria</taxon>
        <taxon>Pseudomonadati</taxon>
        <taxon>Bacteroidota</taxon>
        <taxon>Sphingobacteriia</taxon>
        <taxon>Sphingobacteriales</taxon>
        <taxon>Sphingobacteriaceae</taxon>
        <taxon>Mucilaginibacter</taxon>
    </lineage>
</organism>
<dbReference type="Proteomes" id="UP000253209">
    <property type="component" value="Unassembled WGS sequence"/>
</dbReference>
<reference evidence="3 4" key="1">
    <citation type="submission" date="2018-05" db="EMBL/GenBank/DDBJ databases">
        <title>Mucilaginibacter hurinus sp. nov., isolated from briquette warehouse soil.</title>
        <authorList>
            <person name="Choi L."/>
        </authorList>
    </citation>
    <scope>NUCLEOTIDE SEQUENCE [LARGE SCALE GENOMIC DNA]</scope>
    <source>
        <strain evidence="3 4">ZR32</strain>
    </source>
</reference>
<dbReference type="InterPro" id="IPR026444">
    <property type="entry name" value="Secre_tail"/>
</dbReference>
<evidence type="ECO:0000313" key="4">
    <source>
        <dbReference type="Proteomes" id="UP000253209"/>
    </source>
</evidence>
<dbReference type="AlphaFoldDB" id="A0A367GS43"/>
<name>A0A367GS43_9SPHI</name>
<sequence length="477" mass="52917">MRILLTFILLSIISQRTFAGVNMAEWRWRNNNGNEKTATWKAAKNLPVTVSDNQPFRLRINFINTNPVIPELTYSRSPGGPYIPIKNDNAGNRNAFVLADNNGKVTHWQQTTEQITDTAFNFYPGRIVTVADTTRTFMPDILQGATEFEWVIKPTKYIKPGTAYYFRSSGARPYKGGALTDIMLYTSSDIPHDTNTDDAITGFKLYSEVKNLIIQFSTRFDGHDKFEVEYSLDQKNWNVIKTIPGGDQHSYETTLPNPPAGITTVYARIKIFDREGGVITSKAVKQTFKSNAAITTFNGVKDGNKVKLNLGVAAEYINLGFEIGRTNVSNTSFTKIISIAGRGTANTAKTWTVFDDKPAMGFNKYVLKYYKDGVISYKLIEVMFGLGADAAIVKNDVQFSIYPNPTTSGQISFELKNFAGAKFTANLTNLYGKQVAIESFTANSDGRYVLKTNAAAGTYVLKLKSDGLAYTGKVVIL</sequence>
<gene>
    <name evidence="3" type="ORF">DJ568_03845</name>
</gene>
<dbReference type="EMBL" id="QGDC01000002">
    <property type="protein sequence ID" value="RCH55895.1"/>
    <property type="molecule type" value="Genomic_DNA"/>
</dbReference>
<dbReference type="RefSeq" id="WP_114003931.1">
    <property type="nucleotide sequence ID" value="NZ_QGDC01000002.1"/>
</dbReference>
<feature type="signal peptide" evidence="1">
    <location>
        <begin position="1"/>
        <end position="19"/>
    </location>
</feature>
<accession>A0A367GS43</accession>
<evidence type="ECO:0000256" key="1">
    <source>
        <dbReference type="SAM" id="SignalP"/>
    </source>
</evidence>